<dbReference type="EMBL" id="BAAAMR010000060">
    <property type="protein sequence ID" value="GAA2152789.1"/>
    <property type="molecule type" value="Genomic_DNA"/>
</dbReference>
<gene>
    <name evidence="2" type="ORF">GCM10009727_58750</name>
</gene>
<feature type="domain" description="Mycothiol-dependent maleylpyruvate isomerase metal-binding" evidence="1">
    <location>
        <begin position="17"/>
        <end position="151"/>
    </location>
</feature>
<accession>A0ABN3A2S5</accession>
<evidence type="ECO:0000259" key="1">
    <source>
        <dbReference type="Pfam" id="PF11716"/>
    </source>
</evidence>
<dbReference type="InterPro" id="IPR024344">
    <property type="entry name" value="MDMPI_metal-binding"/>
</dbReference>
<reference evidence="2 3" key="1">
    <citation type="journal article" date="2019" name="Int. J. Syst. Evol. Microbiol.">
        <title>The Global Catalogue of Microorganisms (GCM) 10K type strain sequencing project: providing services to taxonomists for standard genome sequencing and annotation.</title>
        <authorList>
            <consortium name="The Broad Institute Genomics Platform"/>
            <consortium name="The Broad Institute Genome Sequencing Center for Infectious Disease"/>
            <person name="Wu L."/>
            <person name="Ma J."/>
        </authorList>
    </citation>
    <scope>NUCLEOTIDE SEQUENCE [LARGE SCALE GENOMIC DNA]</scope>
    <source>
        <strain evidence="2 3">JCM 13850</strain>
    </source>
</reference>
<dbReference type="SUPFAM" id="SSF109854">
    <property type="entry name" value="DinB/YfiT-like putative metalloenzymes"/>
    <property type="match status" value="1"/>
</dbReference>
<dbReference type="NCBIfam" id="TIGR03083">
    <property type="entry name" value="maleylpyruvate isomerase family mycothiol-dependent enzyme"/>
    <property type="match status" value="1"/>
</dbReference>
<evidence type="ECO:0000313" key="2">
    <source>
        <dbReference type="EMBL" id="GAA2152789.1"/>
    </source>
</evidence>
<proteinExistence type="predicted"/>
<protein>
    <submittedName>
        <fullName evidence="2">TIGR03086 family metal-binding protein</fullName>
    </submittedName>
</protein>
<organism evidence="2 3">
    <name type="scientific">Actinomadura napierensis</name>
    <dbReference type="NCBI Taxonomy" id="267854"/>
    <lineage>
        <taxon>Bacteria</taxon>
        <taxon>Bacillati</taxon>
        <taxon>Actinomycetota</taxon>
        <taxon>Actinomycetes</taxon>
        <taxon>Streptosporangiales</taxon>
        <taxon>Thermomonosporaceae</taxon>
        <taxon>Actinomadura</taxon>
    </lineage>
</organism>
<dbReference type="RefSeq" id="WP_344274225.1">
    <property type="nucleotide sequence ID" value="NZ_BAAAMR010000060.1"/>
</dbReference>
<comment type="caution">
    <text evidence="2">The sequence shown here is derived from an EMBL/GenBank/DDBJ whole genome shotgun (WGS) entry which is preliminary data.</text>
</comment>
<keyword evidence="3" id="KW-1185">Reference proteome</keyword>
<dbReference type="InterPro" id="IPR034660">
    <property type="entry name" value="DinB/YfiT-like"/>
</dbReference>
<name>A0ABN3A2S5_9ACTN</name>
<evidence type="ECO:0000313" key="3">
    <source>
        <dbReference type="Proteomes" id="UP001501020"/>
    </source>
</evidence>
<sequence length="214" mass="22259">MPTGPTALLEGAISYGLRSMEAVAPGLLSRPTPCADWDLNTLLLHLNESVSVLSHGIASGCVDLDPARVDEAAELGNVAEAGSMPGNDGDQGGGGDPATHLVVAFQKGVRCLRKAWAEKCADSIDVAGERMPTGFMAITSAVEITVHGWDILAACGSRHPIPKGLAFDLLMLCPLLVDGAPRHPMFAAPVPVSRVASPSDRLVAFLGRDPRFSG</sequence>
<dbReference type="Gene3D" id="1.20.120.450">
    <property type="entry name" value="dinb family like domain"/>
    <property type="match status" value="1"/>
</dbReference>
<dbReference type="Pfam" id="PF11716">
    <property type="entry name" value="MDMPI_N"/>
    <property type="match status" value="1"/>
</dbReference>
<dbReference type="Proteomes" id="UP001501020">
    <property type="component" value="Unassembled WGS sequence"/>
</dbReference>
<dbReference type="InterPro" id="IPR017517">
    <property type="entry name" value="Maleyloyr_isom"/>
</dbReference>